<comment type="similarity">
    <text evidence="2 9">Belongs to the outer membrane factor (OMF) (TC 1.B.17) family.</text>
</comment>
<organism evidence="10 11">
    <name type="scientific">Novosphingobium album</name>
    <name type="common">ex Hu et al. 2023</name>
    <dbReference type="NCBI Taxonomy" id="2930093"/>
    <lineage>
        <taxon>Bacteria</taxon>
        <taxon>Pseudomonadati</taxon>
        <taxon>Pseudomonadota</taxon>
        <taxon>Alphaproteobacteria</taxon>
        <taxon>Sphingomonadales</taxon>
        <taxon>Sphingomonadaceae</taxon>
        <taxon>Novosphingobium</taxon>
    </lineage>
</organism>
<feature type="signal peptide" evidence="9">
    <location>
        <begin position="1"/>
        <end position="29"/>
    </location>
</feature>
<evidence type="ECO:0000256" key="8">
    <source>
        <dbReference type="ARBA" id="ARBA00023288"/>
    </source>
</evidence>
<evidence type="ECO:0000313" key="10">
    <source>
        <dbReference type="EMBL" id="MCJ2180943.1"/>
    </source>
</evidence>
<name>A0ABT0B7E9_9SPHN</name>
<dbReference type="EMBL" id="JALHLE010000048">
    <property type="protein sequence ID" value="MCJ2180943.1"/>
    <property type="molecule type" value="Genomic_DNA"/>
</dbReference>
<dbReference type="Pfam" id="PF02321">
    <property type="entry name" value="OEP"/>
    <property type="match status" value="2"/>
</dbReference>
<evidence type="ECO:0000256" key="6">
    <source>
        <dbReference type="ARBA" id="ARBA00023136"/>
    </source>
</evidence>
<keyword evidence="11" id="KW-1185">Reference proteome</keyword>
<dbReference type="Gene3D" id="1.20.1600.10">
    <property type="entry name" value="Outer membrane efflux proteins (OEP)"/>
    <property type="match status" value="1"/>
</dbReference>
<comment type="subcellular location">
    <subcellularLocation>
        <location evidence="9">Cell membrane</location>
        <topology evidence="9">Lipid-anchor</topology>
    </subcellularLocation>
    <subcellularLocation>
        <location evidence="1">Membrane</location>
    </subcellularLocation>
</comment>
<evidence type="ECO:0000256" key="7">
    <source>
        <dbReference type="ARBA" id="ARBA00023139"/>
    </source>
</evidence>
<keyword evidence="7 9" id="KW-0564">Palmitate</keyword>
<dbReference type="Proteomes" id="UP001162880">
    <property type="component" value="Unassembled WGS sequence"/>
</dbReference>
<comment type="caution">
    <text evidence="10">The sequence shown here is derived from an EMBL/GenBank/DDBJ whole genome shotgun (WGS) entry which is preliminary data.</text>
</comment>
<dbReference type="PANTHER" id="PTHR30203:SF20">
    <property type="entry name" value="MULTIDRUG RESISTANCE OUTER MEMBRANE PROTEIN MDTP-RELATED"/>
    <property type="match status" value="1"/>
</dbReference>
<reference evidence="10" key="1">
    <citation type="submission" date="2022-03" db="EMBL/GenBank/DDBJ databases">
        <title>Identification of a novel bacterium isolated from mangrove sediments.</title>
        <authorList>
            <person name="Pan X."/>
        </authorList>
    </citation>
    <scope>NUCLEOTIDE SEQUENCE</scope>
    <source>
        <strain evidence="10">B2580</strain>
    </source>
</reference>
<evidence type="ECO:0000256" key="2">
    <source>
        <dbReference type="ARBA" id="ARBA00007613"/>
    </source>
</evidence>
<dbReference type="RefSeq" id="WP_243996391.1">
    <property type="nucleotide sequence ID" value="NZ_JALHLE010000048.1"/>
</dbReference>
<dbReference type="Gene3D" id="2.20.200.10">
    <property type="entry name" value="Outer membrane efflux proteins (OEP)"/>
    <property type="match status" value="1"/>
</dbReference>
<keyword evidence="4 9" id="KW-0812">Transmembrane</keyword>
<proteinExistence type="inferred from homology"/>
<evidence type="ECO:0000256" key="3">
    <source>
        <dbReference type="ARBA" id="ARBA00022452"/>
    </source>
</evidence>
<keyword evidence="8 9" id="KW-0449">Lipoprotein</keyword>
<dbReference type="NCBIfam" id="TIGR01845">
    <property type="entry name" value="outer_NodT"/>
    <property type="match status" value="1"/>
</dbReference>
<evidence type="ECO:0000256" key="1">
    <source>
        <dbReference type="ARBA" id="ARBA00004370"/>
    </source>
</evidence>
<dbReference type="PANTHER" id="PTHR30203">
    <property type="entry name" value="OUTER MEMBRANE CATION EFFLUX PROTEIN"/>
    <property type="match status" value="1"/>
</dbReference>
<protein>
    <submittedName>
        <fullName evidence="10">Efflux transporter outer membrane subunit</fullName>
    </submittedName>
</protein>
<gene>
    <name evidence="10" type="ORF">MTR64_20425</name>
</gene>
<evidence type="ECO:0000313" key="11">
    <source>
        <dbReference type="Proteomes" id="UP001162880"/>
    </source>
</evidence>
<dbReference type="PROSITE" id="PS51257">
    <property type="entry name" value="PROKAR_LIPOPROTEIN"/>
    <property type="match status" value="1"/>
</dbReference>
<keyword evidence="6 9" id="KW-0472">Membrane</keyword>
<sequence length="479" mass="50691">MAKNSVTNGAARCGRAALLVAFLLTSACAAIPDLGAKPEPGTARDFQSTASLSATPAQWPANGWWRAYGDPQLAAIMDEALAESPDLAAAAARMRTAQGYAQAAGAALKPAIDASASANEARLSQHSAMPAEVVPNGWNDSGSLSVGLNFDLDLWGKNRAAMRAARLDAKAAEYEFNEAHLILTTGIASTYAELAALYAQHDSLESVLDVREQSLELVRQRFDAGLDNTSVLKLAEARIPQTQADLAATDEAIALAKNALAALAGAGPDRALTITRPDISFLTPQGVPGDASIDLIGRRPDIAAARTRVEAAAQRIKVARASFYPDLSLSALAGLQSFGLDNLFKNQSQFGSVGPAITLPLFHGGALQGQYRGSRGQYDEAVALYNRQVVQALREAADAVTSQKMLGRRLARSQAALNDYEEALSLAQQRYRQGLSTYLDVLAAQESVVASRLKVTELQTRAFTLDVQLIRALGGGFRA</sequence>
<evidence type="ECO:0000256" key="9">
    <source>
        <dbReference type="RuleBase" id="RU362097"/>
    </source>
</evidence>
<keyword evidence="3 9" id="KW-1134">Transmembrane beta strand</keyword>
<keyword evidence="5 9" id="KW-0732">Signal</keyword>
<feature type="chain" id="PRO_5044960665" evidence="9">
    <location>
        <begin position="30"/>
        <end position="479"/>
    </location>
</feature>
<evidence type="ECO:0000256" key="4">
    <source>
        <dbReference type="ARBA" id="ARBA00022692"/>
    </source>
</evidence>
<dbReference type="InterPro" id="IPR003423">
    <property type="entry name" value="OMP_efflux"/>
</dbReference>
<evidence type="ECO:0000256" key="5">
    <source>
        <dbReference type="ARBA" id="ARBA00022729"/>
    </source>
</evidence>
<dbReference type="SUPFAM" id="SSF56954">
    <property type="entry name" value="Outer membrane efflux proteins (OEP)"/>
    <property type="match status" value="1"/>
</dbReference>
<accession>A0ABT0B7E9</accession>
<dbReference type="InterPro" id="IPR010131">
    <property type="entry name" value="MdtP/NodT-like"/>
</dbReference>